<evidence type="ECO:0000256" key="5">
    <source>
        <dbReference type="ARBA" id="ARBA00022679"/>
    </source>
</evidence>
<dbReference type="InterPro" id="IPR003594">
    <property type="entry name" value="HATPase_dom"/>
</dbReference>
<keyword evidence="7 12" id="KW-0418">Kinase</keyword>
<keyword evidence="13" id="KW-1185">Reference proteome</keyword>
<dbReference type="PROSITE" id="PS50109">
    <property type="entry name" value="HIS_KIN"/>
    <property type="match status" value="1"/>
</dbReference>
<keyword evidence="4" id="KW-0597">Phosphoprotein</keyword>
<accession>A0A369UVT6</accession>
<evidence type="ECO:0000256" key="9">
    <source>
        <dbReference type="ARBA" id="ARBA00023136"/>
    </source>
</evidence>
<dbReference type="GO" id="GO:0000155">
    <property type="term" value="F:phosphorelay sensor kinase activity"/>
    <property type="evidence" value="ECO:0007669"/>
    <property type="project" value="InterPro"/>
</dbReference>
<feature type="transmembrane region" description="Helical" evidence="10">
    <location>
        <begin position="127"/>
        <end position="146"/>
    </location>
</feature>
<dbReference type="InterPro" id="IPR050428">
    <property type="entry name" value="TCS_sensor_his_kinase"/>
</dbReference>
<dbReference type="Pfam" id="PF00512">
    <property type="entry name" value="HisKA"/>
    <property type="match status" value="1"/>
</dbReference>
<dbReference type="SUPFAM" id="SSF55874">
    <property type="entry name" value="ATPase domain of HSP90 chaperone/DNA topoisomerase II/histidine kinase"/>
    <property type="match status" value="1"/>
</dbReference>
<dbReference type="EC" id="2.7.13.3" evidence="3"/>
<dbReference type="InterPro" id="IPR005467">
    <property type="entry name" value="His_kinase_dom"/>
</dbReference>
<dbReference type="SMART" id="SM00388">
    <property type="entry name" value="HisKA"/>
    <property type="match status" value="1"/>
</dbReference>
<evidence type="ECO:0000256" key="6">
    <source>
        <dbReference type="ARBA" id="ARBA00022692"/>
    </source>
</evidence>
<feature type="transmembrane region" description="Helical" evidence="10">
    <location>
        <begin position="21"/>
        <end position="44"/>
    </location>
</feature>
<gene>
    <name evidence="12" type="ORF">DVJ77_05860</name>
</gene>
<dbReference type="InterPro" id="IPR036890">
    <property type="entry name" value="HATPase_C_sf"/>
</dbReference>
<reference evidence="12 13" key="1">
    <citation type="submission" date="2018-07" db="EMBL/GenBank/DDBJ databases">
        <title>Dyella tabacisoli L4-6T, whole genome shotgun sequence.</title>
        <authorList>
            <person name="Zhou X.-K."/>
            <person name="Li W.-J."/>
            <person name="Duan Y.-Q."/>
        </authorList>
    </citation>
    <scope>NUCLEOTIDE SEQUENCE [LARGE SCALE GENOMIC DNA]</scope>
    <source>
        <strain evidence="12 13">L4-6</strain>
    </source>
</reference>
<dbReference type="SMART" id="SM00387">
    <property type="entry name" value="HATPase_c"/>
    <property type="match status" value="1"/>
</dbReference>
<dbReference type="SUPFAM" id="SSF47384">
    <property type="entry name" value="Homodimeric domain of signal transducing histidine kinase"/>
    <property type="match status" value="1"/>
</dbReference>
<dbReference type="PANTHER" id="PTHR45436">
    <property type="entry name" value="SENSOR HISTIDINE KINASE YKOH"/>
    <property type="match status" value="1"/>
</dbReference>
<dbReference type="InterPro" id="IPR004358">
    <property type="entry name" value="Sig_transdc_His_kin-like_C"/>
</dbReference>
<evidence type="ECO:0000256" key="10">
    <source>
        <dbReference type="SAM" id="Phobius"/>
    </source>
</evidence>
<evidence type="ECO:0000256" key="4">
    <source>
        <dbReference type="ARBA" id="ARBA00022553"/>
    </source>
</evidence>
<feature type="domain" description="Histidine kinase" evidence="11">
    <location>
        <begin position="218"/>
        <end position="424"/>
    </location>
</feature>
<dbReference type="OrthoDB" id="9785252at2"/>
<evidence type="ECO:0000313" key="13">
    <source>
        <dbReference type="Proteomes" id="UP000253782"/>
    </source>
</evidence>
<evidence type="ECO:0000313" key="12">
    <source>
        <dbReference type="EMBL" id="RDD82469.1"/>
    </source>
</evidence>
<dbReference type="GO" id="GO:0005886">
    <property type="term" value="C:plasma membrane"/>
    <property type="evidence" value="ECO:0007669"/>
    <property type="project" value="TreeGrafter"/>
</dbReference>
<dbReference type="CDD" id="cd00082">
    <property type="entry name" value="HisKA"/>
    <property type="match status" value="1"/>
</dbReference>
<keyword evidence="5" id="KW-0808">Transferase</keyword>
<name>A0A369UVT6_9GAMM</name>
<keyword evidence="8 10" id="KW-1133">Transmembrane helix</keyword>
<comment type="catalytic activity">
    <reaction evidence="1">
        <text>ATP + protein L-histidine = ADP + protein N-phospho-L-histidine.</text>
        <dbReference type="EC" id="2.7.13.3"/>
    </reaction>
</comment>
<evidence type="ECO:0000256" key="8">
    <source>
        <dbReference type="ARBA" id="ARBA00022989"/>
    </source>
</evidence>
<evidence type="ECO:0000259" key="11">
    <source>
        <dbReference type="PROSITE" id="PS50109"/>
    </source>
</evidence>
<evidence type="ECO:0000256" key="1">
    <source>
        <dbReference type="ARBA" id="ARBA00000085"/>
    </source>
</evidence>
<keyword evidence="9 10" id="KW-0472">Membrane</keyword>
<dbReference type="EMBL" id="QQAH01000005">
    <property type="protein sequence ID" value="RDD82469.1"/>
    <property type="molecule type" value="Genomic_DNA"/>
</dbReference>
<protein>
    <recommendedName>
        <fullName evidence="3">histidine kinase</fullName>
        <ecNumber evidence="3">2.7.13.3</ecNumber>
    </recommendedName>
</protein>
<dbReference type="InterPro" id="IPR036097">
    <property type="entry name" value="HisK_dim/P_sf"/>
</dbReference>
<dbReference type="Pfam" id="PF25323">
    <property type="entry name" value="6TM_PilS"/>
    <property type="match status" value="1"/>
</dbReference>
<dbReference type="InterPro" id="IPR003661">
    <property type="entry name" value="HisK_dim/P_dom"/>
</dbReference>
<organism evidence="12 13">
    <name type="scientific">Dyella tabacisoli</name>
    <dbReference type="NCBI Taxonomy" id="2282381"/>
    <lineage>
        <taxon>Bacteria</taxon>
        <taxon>Pseudomonadati</taxon>
        <taxon>Pseudomonadota</taxon>
        <taxon>Gammaproteobacteria</taxon>
        <taxon>Lysobacterales</taxon>
        <taxon>Rhodanobacteraceae</taxon>
        <taxon>Dyella</taxon>
    </lineage>
</organism>
<dbReference type="PRINTS" id="PR00344">
    <property type="entry name" value="BCTRLSENSOR"/>
</dbReference>
<dbReference type="RefSeq" id="WP_114844532.1">
    <property type="nucleotide sequence ID" value="NZ_JBHSPE010000001.1"/>
</dbReference>
<proteinExistence type="predicted"/>
<comment type="subcellular location">
    <subcellularLocation>
        <location evidence="2">Membrane</location>
    </subcellularLocation>
</comment>
<evidence type="ECO:0000256" key="2">
    <source>
        <dbReference type="ARBA" id="ARBA00004370"/>
    </source>
</evidence>
<dbReference type="Pfam" id="PF02518">
    <property type="entry name" value="HATPase_c"/>
    <property type="match status" value="1"/>
</dbReference>
<sequence>MKHRTRRPLHSRIGPFALARTLAWLRICAIAGQSVAVLVCALWMQLAIPLLPLMVGIGLLAVFSVFAAWRLSQPWPMREWETIVHVAADTLVLGYLLYFTGGASNPFITLLLVPIALSAAALSVRAILAVAALAGIAYLLLLRWYVPLPMPMHTQSSGGFSLHVAGMGVNFVITALLLGFFINRLARAVRLQQIEVQRVRERALRDEGILAIATQAAGAAHELNTPLSTMRTLLPELRREHAGDAVLDEDLELLQGQVERCRTILREMVAFGQAQLSQEPEQISLARFIHGCLERFQLLRPEAELALNLDEDAAPTMLRTPPGLRHAVLNLLNNAVDASALNHSQAVALTVHCEDGWLELIVRDHGPGFNATGELAILGRSLKQSGLGIGLALAEATAERLEGELIAINTDDGAQMRLRLPLAVVAAKPSIGAHPVGN</sequence>
<dbReference type="Gene3D" id="1.10.287.130">
    <property type="match status" value="1"/>
</dbReference>
<feature type="transmembrane region" description="Helical" evidence="10">
    <location>
        <begin position="158"/>
        <end position="182"/>
    </location>
</feature>
<evidence type="ECO:0000256" key="7">
    <source>
        <dbReference type="ARBA" id="ARBA00022777"/>
    </source>
</evidence>
<dbReference type="PANTHER" id="PTHR45436:SF1">
    <property type="entry name" value="SENSOR PROTEIN QSEC"/>
    <property type="match status" value="1"/>
</dbReference>
<dbReference type="Gene3D" id="3.30.565.10">
    <property type="entry name" value="Histidine kinase-like ATPase, C-terminal domain"/>
    <property type="match status" value="1"/>
</dbReference>
<comment type="caution">
    <text evidence="12">The sequence shown here is derived from an EMBL/GenBank/DDBJ whole genome shotgun (WGS) entry which is preliminary data.</text>
</comment>
<evidence type="ECO:0000256" key="3">
    <source>
        <dbReference type="ARBA" id="ARBA00012438"/>
    </source>
</evidence>
<dbReference type="Proteomes" id="UP000253782">
    <property type="component" value="Unassembled WGS sequence"/>
</dbReference>
<feature type="transmembrane region" description="Helical" evidence="10">
    <location>
        <begin position="50"/>
        <end position="71"/>
    </location>
</feature>
<dbReference type="AlphaFoldDB" id="A0A369UVT6"/>
<keyword evidence="6 10" id="KW-0812">Transmembrane</keyword>